<evidence type="ECO:0000256" key="1">
    <source>
        <dbReference type="ARBA" id="ARBA00022676"/>
    </source>
</evidence>
<gene>
    <name evidence="3" type="ORF">QT969_19720</name>
</gene>
<dbReference type="PANTHER" id="PTHR34136">
    <property type="match status" value="1"/>
</dbReference>
<dbReference type="RefSeq" id="WP_289380779.1">
    <property type="nucleotide sequence ID" value="NZ_JAUBOF010000089.1"/>
</dbReference>
<dbReference type="EMBL" id="JAUBOF010000089">
    <property type="protein sequence ID" value="MDM7490515.1"/>
    <property type="molecule type" value="Genomic_DNA"/>
</dbReference>
<sequence length="257" mass="28622">MANARNVNELAQIRVGKVPFHTVTMERAVELVVAAAEERRPVPVRLSNAYCVALASQESTYERTLSDTGLTFADGMPVVWAMRLRNPSGHVVSRVRGPSFFNEVIAKSRTANLTNFLLGTTSETLAQLEVELFNRYPGVRIAGSYAPPFSPLGEQFYEECASQIAAADPDIVWVALGTPKQDYLAAELAHRTGRPCVAVGAAFDFVAGSVREAPNWVQRSGFEWAYRFASEPRRLWRRYVFGNLRFIYSVFVHSNGR</sequence>
<dbReference type="NCBIfam" id="TIGR00696">
    <property type="entry name" value="wecG_tagA_cpsF"/>
    <property type="match status" value="1"/>
</dbReference>
<reference evidence="3 4" key="1">
    <citation type="submission" date="2023-06" db="EMBL/GenBank/DDBJ databases">
        <title>Rhodococcus indonesiensis sp. nov a new member of the Rhodococcus ruber lineage isolated from a sediment of neutral hot spring.</title>
        <authorList>
            <person name="Kusuma A.B."/>
            <person name="Fenylestari G."/>
            <person name="Ammar F."/>
            <person name="Nouioui I."/>
            <person name="Goodfellow M."/>
        </authorList>
    </citation>
    <scope>NUCLEOTIDE SEQUENCE [LARGE SCALE GENOMIC DNA]</scope>
    <source>
        <strain evidence="3 4">CSLK01-03</strain>
    </source>
</reference>
<keyword evidence="4" id="KW-1185">Reference proteome</keyword>
<keyword evidence="1" id="KW-0328">Glycosyltransferase</keyword>
<evidence type="ECO:0000256" key="2">
    <source>
        <dbReference type="ARBA" id="ARBA00022679"/>
    </source>
</evidence>
<evidence type="ECO:0000313" key="3">
    <source>
        <dbReference type="EMBL" id="MDM7490515.1"/>
    </source>
</evidence>
<dbReference type="Proteomes" id="UP001233164">
    <property type="component" value="Unassembled WGS sequence"/>
</dbReference>
<dbReference type="InterPro" id="IPR004629">
    <property type="entry name" value="WecG_TagA_CpsF"/>
</dbReference>
<dbReference type="Pfam" id="PF03808">
    <property type="entry name" value="Glyco_tran_WecG"/>
    <property type="match status" value="1"/>
</dbReference>
<protein>
    <submittedName>
        <fullName evidence="3">WecB/TagA/CpsF family glycosyltransferase</fullName>
    </submittedName>
</protein>
<comment type="caution">
    <text evidence="3">The sequence shown here is derived from an EMBL/GenBank/DDBJ whole genome shotgun (WGS) entry which is preliminary data.</text>
</comment>
<dbReference type="PANTHER" id="PTHR34136:SF1">
    <property type="entry name" value="UDP-N-ACETYL-D-MANNOSAMINURONIC ACID TRANSFERASE"/>
    <property type="match status" value="1"/>
</dbReference>
<name>A0ABT7RSB2_9NOCA</name>
<keyword evidence="2" id="KW-0808">Transferase</keyword>
<dbReference type="CDD" id="cd06533">
    <property type="entry name" value="Glyco_transf_WecG_TagA"/>
    <property type="match status" value="1"/>
</dbReference>
<accession>A0ABT7RSB2</accession>
<evidence type="ECO:0000313" key="4">
    <source>
        <dbReference type="Proteomes" id="UP001233164"/>
    </source>
</evidence>
<organism evidence="3 4">
    <name type="scientific">Rhodococcus indonesiensis</name>
    <dbReference type="NCBI Taxonomy" id="3055869"/>
    <lineage>
        <taxon>Bacteria</taxon>
        <taxon>Bacillati</taxon>
        <taxon>Actinomycetota</taxon>
        <taxon>Actinomycetes</taxon>
        <taxon>Mycobacteriales</taxon>
        <taxon>Nocardiaceae</taxon>
        <taxon>Rhodococcus</taxon>
    </lineage>
</organism>
<proteinExistence type="predicted"/>